<proteinExistence type="inferred from homology"/>
<dbReference type="InterPro" id="IPR000683">
    <property type="entry name" value="Gfo/Idh/MocA-like_OxRdtase_N"/>
</dbReference>
<dbReference type="GO" id="GO:0016491">
    <property type="term" value="F:oxidoreductase activity"/>
    <property type="evidence" value="ECO:0007669"/>
    <property type="project" value="UniProtKB-KW"/>
</dbReference>
<dbReference type="Gene3D" id="3.40.50.720">
    <property type="entry name" value="NAD(P)-binding Rossmann-like Domain"/>
    <property type="match status" value="1"/>
</dbReference>
<dbReference type="PANTHER" id="PTHR43708">
    <property type="entry name" value="CONSERVED EXPRESSED OXIDOREDUCTASE (EUROFUNG)"/>
    <property type="match status" value="1"/>
</dbReference>
<dbReference type="Proteomes" id="UP000179243">
    <property type="component" value="Unassembled WGS sequence"/>
</dbReference>
<comment type="similarity">
    <text evidence="1">Belongs to the Gfo/Idh/MocA family.</text>
</comment>
<keyword evidence="2" id="KW-0560">Oxidoreductase</keyword>
<comment type="caution">
    <text evidence="4">The sequence shown here is derived from an EMBL/GenBank/DDBJ whole genome shotgun (WGS) entry which is preliminary data.</text>
</comment>
<dbReference type="InterPro" id="IPR036291">
    <property type="entry name" value="NAD(P)-bd_dom_sf"/>
</dbReference>
<feature type="domain" description="Gfo/Idh/MocA-like oxidoreductase N-terminal" evidence="3">
    <location>
        <begin position="2"/>
        <end position="118"/>
    </location>
</feature>
<gene>
    <name evidence="4" type="ORF">A2519_13825</name>
</gene>
<dbReference type="EMBL" id="MFYX01000015">
    <property type="protein sequence ID" value="OGK07047.1"/>
    <property type="molecule type" value="Genomic_DNA"/>
</dbReference>
<protein>
    <recommendedName>
        <fullName evidence="3">Gfo/Idh/MocA-like oxidoreductase N-terminal domain-containing protein</fullName>
    </recommendedName>
</protein>
<dbReference type="Gene3D" id="3.30.360.10">
    <property type="entry name" value="Dihydrodipicolinate Reductase, domain 2"/>
    <property type="match status" value="1"/>
</dbReference>
<dbReference type="PANTHER" id="PTHR43708:SF5">
    <property type="entry name" value="CONSERVED EXPRESSED OXIDOREDUCTASE (EUROFUNG)-RELATED"/>
    <property type="match status" value="1"/>
</dbReference>
<organism evidence="4 5">
    <name type="scientific">Candidatus Raymondbacteria bacterium RIFOXYD12_FULL_49_13</name>
    <dbReference type="NCBI Taxonomy" id="1817890"/>
    <lineage>
        <taxon>Bacteria</taxon>
        <taxon>Raymondiibacteriota</taxon>
    </lineage>
</organism>
<dbReference type="Pfam" id="PF01408">
    <property type="entry name" value="GFO_IDH_MocA"/>
    <property type="match status" value="1"/>
</dbReference>
<dbReference type="AlphaFoldDB" id="A0A1F7FKP5"/>
<dbReference type="InterPro" id="IPR051317">
    <property type="entry name" value="Gfo/Idh/MocA_oxidoreduct"/>
</dbReference>
<evidence type="ECO:0000313" key="4">
    <source>
        <dbReference type="EMBL" id="OGK07047.1"/>
    </source>
</evidence>
<evidence type="ECO:0000256" key="2">
    <source>
        <dbReference type="ARBA" id="ARBA00023002"/>
    </source>
</evidence>
<reference evidence="4 5" key="1">
    <citation type="journal article" date="2016" name="Nat. Commun.">
        <title>Thousands of microbial genomes shed light on interconnected biogeochemical processes in an aquifer system.</title>
        <authorList>
            <person name="Anantharaman K."/>
            <person name="Brown C.T."/>
            <person name="Hug L.A."/>
            <person name="Sharon I."/>
            <person name="Castelle C.J."/>
            <person name="Probst A.J."/>
            <person name="Thomas B.C."/>
            <person name="Singh A."/>
            <person name="Wilkins M.J."/>
            <person name="Karaoz U."/>
            <person name="Brodie E.L."/>
            <person name="Williams K.H."/>
            <person name="Hubbard S.S."/>
            <person name="Banfield J.F."/>
        </authorList>
    </citation>
    <scope>NUCLEOTIDE SEQUENCE [LARGE SCALE GENOMIC DNA]</scope>
</reference>
<dbReference type="SUPFAM" id="SSF51735">
    <property type="entry name" value="NAD(P)-binding Rossmann-fold domains"/>
    <property type="match status" value="1"/>
</dbReference>
<evidence type="ECO:0000256" key="1">
    <source>
        <dbReference type="ARBA" id="ARBA00010928"/>
    </source>
</evidence>
<evidence type="ECO:0000313" key="5">
    <source>
        <dbReference type="Proteomes" id="UP000179243"/>
    </source>
</evidence>
<dbReference type="GO" id="GO:0000166">
    <property type="term" value="F:nucleotide binding"/>
    <property type="evidence" value="ECO:0007669"/>
    <property type="project" value="InterPro"/>
</dbReference>
<name>A0A1F7FKP5_UNCRA</name>
<evidence type="ECO:0000259" key="3">
    <source>
        <dbReference type="Pfam" id="PF01408"/>
    </source>
</evidence>
<sequence length="287" mass="31082">MNLGIIGAENTHAAAIARLLNVEKKISGFRVSHIWGETEAFAHAAALAGQIPTIVTKPEHMIGQVDCIMIDHRHGKYHTPAAIPFIKAGIPVFIDKPLSTSFAEAKKFLAFCARNCVPVTTLSAMPCQDSFKEIRGKIKGLGKIRALSFNGPGDYKSKYGGIMFYGIHQADMMVELVGSAPASVRVSVCRNSCSAICAYPDTCIATITMIPGLESFYVTAMGDKGSFHCAVATDQNVFLGSARIFTTMFRTGKEPFTHERMLAPIALLDAMARSLKNKKWVKVPVVA</sequence>
<accession>A0A1F7FKP5</accession>